<keyword evidence="2" id="KW-1185">Reference proteome</keyword>
<name>A0A6I9W282_9HYME</name>
<dbReference type="AlphaFoldDB" id="A0A6I9W282"/>
<evidence type="ECO:0000313" key="3">
    <source>
        <dbReference type="RefSeq" id="XP_011635242.1"/>
    </source>
</evidence>
<dbReference type="InterPro" id="IPR038602">
    <property type="entry name" value="Mite_allergen_7_sf"/>
</dbReference>
<keyword evidence="1" id="KW-0732">Signal</keyword>
<dbReference type="Pfam" id="PF16984">
    <property type="entry name" value="Grp7_allergen"/>
    <property type="match status" value="1"/>
</dbReference>
<reference evidence="3" key="1">
    <citation type="submission" date="2025-08" db="UniProtKB">
        <authorList>
            <consortium name="RefSeq"/>
        </authorList>
    </citation>
    <scope>IDENTIFICATION</scope>
</reference>
<evidence type="ECO:0000256" key="1">
    <source>
        <dbReference type="SAM" id="SignalP"/>
    </source>
</evidence>
<dbReference type="Proteomes" id="UP000504615">
    <property type="component" value="Unplaced"/>
</dbReference>
<proteinExistence type="predicted"/>
<feature type="signal peptide" evidence="1">
    <location>
        <begin position="1"/>
        <end position="16"/>
    </location>
</feature>
<dbReference type="GeneID" id="105425923"/>
<dbReference type="RefSeq" id="XP_011635242.1">
    <property type="nucleotide sequence ID" value="XM_011636940.2"/>
</dbReference>
<sequence length="252" mass="28899">MKSVYIILIFTSLVSAEPETMNVIEIGNWSIDINDIVDGIIPQISQFIVENNLDPLKLPNTEKRLWMGKPMVANQAPKIEPKIYRADFHLHSGLLKHLSNLKRYGNATLNYENDLYFDVGFEFELLEGTYNYTLDLVFLNFKGRITALTENVRCKINVKSDLTDQTLTLTKFELQVPGKIDVIVEHKNGKVDWINTVIVNIITPFFKNAIVYTVQNEAANAIQKYFDELSKTTAQQKPFAFPSNYYQHDVSN</sequence>
<dbReference type="Gene3D" id="3.15.10.50">
    <property type="match status" value="1"/>
</dbReference>
<accession>A0A6I9W282</accession>
<organism evidence="2 3">
    <name type="scientific">Pogonomyrmex barbatus</name>
    <name type="common">red harvester ant</name>
    <dbReference type="NCBI Taxonomy" id="144034"/>
    <lineage>
        <taxon>Eukaryota</taxon>
        <taxon>Metazoa</taxon>
        <taxon>Ecdysozoa</taxon>
        <taxon>Arthropoda</taxon>
        <taxon>Hexapoda</taxon>
        <taxon>Insecta</taxon>
        <taxon>Pterygota</taxon>
        <taxon>Neoptera</taxon>
        <taxon>Endopterygota</taxon>
        <taxon>Hymenoptera</taxon>
        <taxon>Apocrita</taxon>
        <taxon>Aculeata</taxon>
        <taxon>Formicoidea</taxon>
        <taxon>Formicidae</taxon>
        <taxon>Myrmicinae</taxon>
        <taxon>Pogonomyrmex</taxon>
    </lineage>
</organism>
<dbReference type="KEGG" id="pbar:105425923"/>
<dbReference type="InterPro" id="IPR020234">
    <property type="entry name" value="Mite_allergen_group-7"/>
</dbReference>
<protein>
    <submittedName>
        <fullName evidence="3">Uncharacterized protein LOC105425923</fullName>
    </submittedName>
</protein>
<feature type="chain" id="PRO_5027022394" evidence="1">
    <location>
        <begin position="17"/>
        <end position="252"/>
    </location>
</feature>
<evidence type="ECO:0000313" key="2">
    <source>
        <dbReference type="Proteomes" id="UP000504615"/>
    </source>
</evidence>
<gene>
    <name evidence="3" type="primary">LOC105425923</name>
</gene>
<dbReference type="OrthoDB" id="6419576at2759"/>